<dbReference type="Proteomes" id="UP001060018">
    <property type="component" value="Chromosome"/>
</dbReference>
<dbReference type="SUPFAM" id="SSF55718">
    <property type="entry name" value="SCP-like"/>
    <property type="match status" value="1"/>
</dbReference>
<evidence type="ECO:0000313" key="4">
    <source>
        <dbReference type="Proteomes" id="UP000320717"/>
    </source>
</evidence>
<accession>A0A5B8IM62</accession>
<dbReference type="GO" id="GO:0046872">
    <property type="term" value="F:metal ion binding"/>
    <property type="evidence" value="ECO:0007669"/>
    <property type="project" value="InterPro"/>
</dbReference>
<name>A0A5B8IM62_9MICC</name>
<dbReference type="SUPFAM" id="SSF109854">
    <property type="entry name" value="DinB/YfiT-like putative metalloenzymes"/>
    <property type="match status" value="1"/>
</dbReference>
<dbReference type="EMBL" id="CP042260">
    <property type="protein sequence ID" value="QDY66794.1"/>
    <property type="molecule type" value="Genomic_DNA"/>
</dbReference>
<protein>
    <submittedName>
        <fullName evidence="3">Maleylpyruvate isomerase family mycothiol-dependent enzyme</fullName>
    </submittedName>
</protein>
<evidence type="ECO:0000313" key="3">
    <source>
        <dbReference type="EMBL" id="UUX58929.1"/>
    </source>
</evidence>
<dbReference type="NCBIfam" id="TIGR03083">
    <property type="entry name" value="maleylpyruvate isomerase family mycothiol-dependent enzyme"/>
    <property type="match status" value="1"/>
</dbReference>
<sequence length="232" mass="24978">MINTAQLHSDLARLARETAMMSATVQALSAEELAAGSLCEGWSRAHVIAHLASNGRTLVKLIDWAISGEPQKLYASQEARNAEIDQLAALPREELLSAFGESATYFAQQCERLAGELAVEEVDLHGKIIPAADIVALRITEVAIHHHDLDTAWTIGEADPASQKDAIQAAVRTMRAKNAPGMTLLSEEGDTWVVGDGSLTVRANRAGLVEWLARGNTRNIKADGPIPCLPTW</sequence>
<evidence type="ECO:0000259" key="1">
    <source>
        <dbReference type="Pfam" id="PF11716"/>
    </source>
</evidence>
<dbReference type="GO" id="GO:0016853">
    <property type="term" value="F:isomerase activity"/>
    <property type="evidence" value="ECO:0007669"/>
    <property type="project" value="UniProtKB-KW"/>
</dbReference>
<reference evidence="3" key="2">
    <citation type="journal article" date="2022" name="Pest Manag. Sci.">
        <title>Glutamicibacter halophytocola-mediated host fitness of potato tuber moth on Solanaceae crops.</title>
        <authorList>
            <person name="Wang W."/>
            <person name="Xiao G."/>
            <person name="Du G."/>
            <person name="Chang L."/>
            <person name="Yang Y."/>
            <person name="Ye J."/>
            <person name="Chen B."/>
        </authorList>
    </citation>
    <scope>NUCLEOTIDE SEQUENCE</scope>
    <source>
        <strain evidence="3">S2</strain>
    </source>
</reference>
<keyword evidence="4" id="KW-1185">Reference proteome</keyword>
<dbReference type="AlphaFoldDB" id="A0A5B8IM62"/>
<dbReference type="Proteomes" id="UP000320717">
    <property type="component" value="Chromosome"/>
</dbReference>
<feature type="domain" description="Mycothiol-dependent maleylpyruvate isomerase metal-binding" evidence="1">
    <location>
        <begin position="14"/>
        <end position="149"/>
    </location>
</feature>
<dbReference type="EMBL" id="CP102487">
    <property type="protein sequence ID" value="UUX58929.1"/>
    <property type="molecule type" value="Genomic_DNA"/>
</dbReference>
<dbReference type="InterPro" id="IPR036527">
    <property type="entry name" value="SCP2_sterol-bd_dom_sf"/>
</dbReference>
<dbReference type="Gene3D" id="1.20.120.450">
    <property type="entry name" value="dinb family like domain"/>
    <property type="match status" value="1"/>
</dbReference>
<dbReference type="InterPro" id="IPR024344">
    <property type="entry name" value="MDMPI_metal-binding"/>
</dbReference>
<dbReference type="Pfam" id="PF11716">
    <property type="entry name" value="MDMPI_N"/>
    <property type="match status" value="1"/>
</dbReference>
<organism evidence="3 5">
    <name type="scientific">Glutamicibacter halophytocola</name>
    <dbReference type="NCBI Taxonomy" id="1933880"/>
    <lineage>
        <taxon>Bacteria</taxon>
        <taxon>Bacillati</taxon>
        <taxon>Actinomycetota</taxon>
        <taxon>Actinomycetes</taxon>
        <taxon>Micrococcales</taxon>
        <taxon>Micrococcaceae</taxon>
        <taxon>Glutamicibacter</taxon>
    </lineage>
</organism>
<gene>
    <name evidence="2" type="ORF">FQA45_10935</name>
    <name evidence="3" type="ORF">NUH22_16805</name>
</gene>
<dbReference type="RefSeq" id="WP_146276999.1">
    <property type="nucleotide sequence ID" value="NZ_CP042260.1"/>
</dbReference>
<dbReference type="OrthoDB" id="5118203at2"/>
<evidence type="ECO:0000313" key="2">
    <source>
        <dbReference type="EMBL" id="QDY66794.1"/>
    </source>
</evidence>
<proteinExistence type="predicted"/>
<keyword evidence="3" id="KW-0413">Isomerase</keyword>
<dbReference type="InterPro" id="IPR034660">
    <property type="entry name" value="DinB/YfiT-like"/>
</dbReference>
<evidence type="ECO:0000313" key="5">
    <source>
        <dbReference type="Proteomes" id="UP001060018"/>
    </source>
</evidence>
<reference evidence="2 4" key="1">
    <citation type="submission" date="2019-07" db="EMBL/GenBank/DDBJ databases">
        <title>Complete Genome Sequence of drought tolerant Plant Growth-Promoting Rhizobacterium Glutamicibacter halophytocola DR408.</title>
        <authorList>
            <person name="Nishu S.D."/>
            <person name="Lee T.K."/>
        </authorList>
    </citation>
    <scope>NUCLEOTIDE SEQUENCE [LARGE SCALE GENOMIC DNA]</scope>
    <source>
        <strain evidence="2 4">DR408</strain>
    </source>
</reference>
<dbReference type="InterPro" id="IPR017517">
    <property type="entry name" value="Maleyloyr_isom"/>
</dbReference>